<proteinExistence type="inferred from homology"/>
<dbReference type="PROSITE" id="PS00375">
    <property type="entry name" value="UDPGT"/>
    <property type="match status" value="1"/>
</dbReference>
<dbReference type="Proteomes" id="UP000597341">
    <property type="component" value="Unassembled WGS sequence"/>
</dbReference>
<name>A0ABQ3HGH0_9ACTN</name>
<dbReference type="Pfam" id="PF21036">
    <property type="entry name" value="EryCIII-like_N"/>
    <property type="match status" value="1"/>
</dbReference>
<keyword evidence="2" id="KW-0328">Glycosyltransferase</keyword>
<dbReference type="InterPro" id="IPR010610">
    <property type="entry name" value="EryCIII-like_C"/>
</dbReference>
<dbReference type="Pfam" id="PF06722">
    <property type="entry name" value="EryCIII-like_C"/>
    <property type="match status" value="1"/>
</dbReference>
<comment type="similarity">
    <text evidence="1">Belongs to the glycosyltransferase 28 family.</text>
</comment>
<evidence type="ECO:0000259" key="5">
    <source>
        <dbReference type="Pfam" id="PF21036"/>
    </source>
</evidence>
<evidence type="ECO:0000256" key="3">
    <source>
        <dbReference type="ARBA" id="ARBA00022679"/>
    </source>
</evidence>
<sequence>MRILFSSTPLDGHFRPMVPLARALRSRGHDVAVATERGWHAHVEAEGLDALAAGCPHDEAWQGVVDTLGDASAVRADTGQEVFALLFAQGHAHRKARELADVAERWGADAVVFESGDLAAPAVAAALGVPAVHHSWGPMIPLAWFEAASERVAPVWDALGVPPARLAGAFDGLYVDLAPARFRTELPPGEVTALRPTSPDPAAVPDWVADLEPPVVYATLGTLFNSPDLLRTLLAALDGVGSAVLTTGRDVDPAELGAVPANVRVERFVPQTQVLPRAAAAIGHGGSGSTLGALAQGVPLVLLPMGADQFHVATGAAAAGAAVVLRPDEVTPASVRAALDAVLADEAYGRAAGAVRAEVAAMPTPEEAAVVVERFLRSARPPRP</sequence>
<dbReference type="InterPro" id="IPR035595">
    <property type="entry name" value="UDP_glycos_trans_CS"/>
</dbReference>
<dbReference type="InterPro" id="IPR002213">
    <property type="entry name" value="UDP_glucos_trans"/>
</dbReference>
<dbReference type="GO" id="GO:0016740">
    <property type="term" value="F:transferase activity"/>
    <property type="evidence" value="ECO:0007669"/>
    <property type="project" value="UniProtKB-KW"/>
</dbReference>
<feature type="domain" description="Erythromycin biosynthesis protein CIII-like N-terminal" evidence="5">
    <location>
        <begin position="23"/>
        <end position="208"/>
    </location>
</feature>
<keyword evidence="7" id="KW-1185">Reference proteome</keyword>
<dbReference type="EMBL" id="BNAD01000001">
    <property type="protein sequence ID" value="GHE15524.1"/>
    <property type="molecule type" value="Genomic_DNA"/>
</dbReference>
<evidence type="ECO:0000313" key="6">
    <source>
        <dbReference type="EMBL" id="GHE15524.1"/>
    </source>
</evidence>
<reference evidence="7" key="1">
    <citation type="journal article" date="2019" name="Int. J. Syst. Evol. Microbiol.">
        <title>The Global Catalogue of Microorganisms (GCM) 10K type strain sequencing project: providing services to taxonomists for standard genome sequencing and annotation.</title>
        <authorList>
            <consortium name="The Broad Institute Genomics Platform"/>
            <consortium name="The Broad Institute Genome Sequencing Center for Infectious Disease"/>
            <person name="Wu L."/>
            <person name="Ma J."/>
        </authorList>
    </citation>
    <scope>NUCLEOTIDE SEQUENCE [LARGE SCALE GENOMIC DNA]</scope>
    <source>
        <strain evidence="7">CGMCC 1.12791</strain>
    </source>
</reference>
<dbReference type="PANTHER" id="PTHR48050">
    <property type="entry name" value="STEROL 3-BETA-GLUCOSYLTRANSFERASE"/>
    <property type="match status" value="1"/>
</dbReference>
<accession>A0ABQ3HGH0</accession>
<evidence type="ECO:0000259" key="4">
    <source>
        <dbReference type="Pfam" id="PF06722"/>
    </source>
</evidence>
<dbReference type="PANTHER" id="PTHR48050:SF13">
    <property type="entry name" value="STEROL 3-BETA-GLUCOSYLTRANSFERASE UGT80A2"/>
    <property type="match status" value="1"/>
</dbReference>
<dbReference type="CDD" id="cd03784">
    <property type="entry name" value="GT1_Gtf-like"/>
    <property type="match status" value="1"/>
</dbReference>
<dbReference type="Gene3D" id="3.40.50.2000">
    <property type="entry name" value="Glycogen Phosphorylase B"/>
    <property type="match status" value="2"/>
</dbReference>
<dbReference type="InterPro" id="IPR048284">
    <property type="entry name" value="EryCIII-like_N"/>
</dbReference>
<protein>
    <submittedName>
        <fullName evidence="6">Glycosyl transferase</fullName>
    </submittedName>
</protein>
<dbReference type="SUPFAM" id="SSF53756">
    <property type="entry name" value="UDP-Glycosyltransferase/glycogen phosphorylase"/>
    <property type="match status" value="1"/>
</dbReference>
<dbReference type="InterPro" id="IPR050426">
    <property type="entry name" value="Glycosyltransferase_28"/>
</dbReference>
<gene>
    <name evidence="6" type="ORF">GCM10011376_04140</name>
</gene>
<evidence type="ECO:0000313" key="7">
    <source>
        <dbReference type="Proteomes" id="UP000597341"/>
    </source>
</evidence>
<evidence type="ECO:0000256" key="1">
    <source>
        <dbReference type="ARBA" id="ARBA00006962"/>
    </source>
</evidence>
<evidence type="ECO:0000256" key="2">
    <source>
        <dbReference type="ARBA" id="ARBA00022676"/>
    </source>
</evidence>
<feature type="domain" description="Erythromycin biosynthesis protein CIII-like C-terminal" evidence="4">
    <location>
        <begin position="234"/>
        <end position="370"/>
    </location>
</feature>
<keyword evidence="3 6" id="KW-0808">Transferase</keyword>
<organism evidence="6 7">
    <name type="scientific">Nocardioides flavus</name>
    <name type="common">ex Wang et al. 2016</name>
    <dbReference type="NCBI Taxonomy" id="2058780"/>
    <lineage>
        <taxon>Bacteria</taxon>
        <taxon>Bacillati</taxon>
        <taxon>Actinomycetota</taxon>
        <taxon>Actinomycetes</taxon>
        <taxon>Propionibacteriales</taxon>
        <taxon>Nocardioidaceae</taxon>
        <taxon>Nocardioides</taxon>
    </lineage>
</organism>
<comment type="caution">
    <text evidence="6">The sequence shown here is derived from an EMBL/GenBank/DDBJ whole genome shotgun (WGS) entry which is preliminary data.</text>
</comment>